<proteinExistence type="predicted"/>
<name>A0ABP9SB44_9GAMM</name>
<organism evidence="2 3">
    <name type="scientific">Ferrimonas gelatinilytica</name>
    <dbReference type="NCBI Taxonomy" id="1255257"/>
    <lineage>
        <taxon>Bacteria</taxon>
        <taxon>Pseudomonadati</taxon>
        <taxon>Pseudomonadota</taxon>
        <taxon>Gammaproteobacteria</taxon>
        <taxon>Alteromonadales</taxon>
        <taxon>Ferrimonadaceae</taxon>
        <taxon>Ferrimonas</taxon>
    </lineage>
</organism>
<dbReference type="Pfam" id="PF11075">
    <property type="entry name" value="DUF2780"/>
    <property type="match status" value="1"/>
</dbReference>
<dbReference type="RefSeq" id="WP_345317480.1">
    <property type="nucleotide sequence ID" value="NZ_BAABLF010000026.1"/>
</dbReference>
<reference evidence="3" key="1">
    <citation type="journal article" date="2019" name="Int. J. Syst. Evol. Microbiol.">
        <title>The Global Catalogue of Microorganisms (GCM) 10K type strain sequencing project: providing services to taxonomists for standard genome sequencing and annotation.</title>
        <authorList>
            <consortium name="The Broad Institute Genomics Platform"/>
            <consortium name="The Broad Institute Genome Sequencing Center for Infectious Disease"/>
            <person name="Wu L."/>
            <person name="Ma J."/>
        </authorList>
    </citation>
    <scope>NUCLEOTIDE SEQUENCE [LARGE SCALE GENOMIC DNA]</scope>
    <source>
        <strain evidence="3">JCM 18720</strain>
    </source>
</reference>
<feature type="chain" id="PRO_5047438640" description="DUF2780 domain-containing protein" evidence="1">
    <location>
        <begin position="24"/>
        <end position="175"/>
    </location>
</feature>
<keyword evidence="3" id="KW-1185">Reference proteome</keyword>
<evidence type="ECO:0000313" key="3">
    <source>
        <dbReference type="Proteomes" id="UP001501600"/>
    </source>
</evidence>
<evidence type="ECO:0000256" key="1">
    <source>
        <dbReference type="SAM" id="SignalP"/>
    </source>
</evidence>
<dbReference type="Proteomes" id="UP001501600">
    <property type="component" value="Unassembled WGS sequence"/>
</dbReference>
<dbReference type="EMBL" id="BAABLF010000026">
    <property type="protein sequence ID" value="GAA5193696.1"/>
    <property type="molecule type" value="Genomic_DNA"/>
</dbReference>
<evidence type="ECO:0000313" key="2">
    <source>
        <dbReference type="EMBL" id="GAA5193696.1"/>
    </source>
</evidence>
<dbReference type="InterPro" id="IPR021302">
    <property type="entry name" value="DUF2780_VcgC/VcgE"/>
</dbReference>
<feature type="signal peptide" evidence="1">
    <location>
        <begin position="1"/>
        <end position="23"/>
    </location>
</feature>
<comment type="caution">
    <text evidence="2">The sequence shown here is derived from an EMBL/GenBank/DDBJ whole genome shotgun (WGS) entry which is preliminary data.</text>
</comment>
<accession>A0ABP9SB44</accession>
<protein>
    <recommendedName>
        <fullName evidence="4">DUF2780 domain-containing protein</fullName>
    </recommendedName>
</protein>
<gene>
    <name evidence="2" type="ORF">GCM10025772_25150</name>
</gene>
<sequence length="175" mass="17925">MKIKWKLLCVMSVLGALIGPVQAEERSSAVMEGDEAVSSKATQGSGQDSLVDTLTSRLGVSDQQASGGAGALLALAQASLSGEEWGQLTSLIPQAGALAGKVDLSQFDGGTLGTLEDLLGDDKGPSMANVMGAFDNLGLDVTSISSFVPVILDYLQQQGGAELVDTLTQLWAPSV</sequence>
<keyword evidence="1" id="KW-0732">Signal</keyword>
<evidence type="ECO:0008006" key="4">
    <source>
        <dbReference type="Google" id="ProtNLM"/>
    </source>
</evidence>